<protein>
    <recommendedName>
        <fullName evidence="3">PNPLA domain-containing protein</fullName>
    </recommendedName>
</protein>
<dbReference type="Proteomes" id="UP000306575">
    <property type="component" value="Unassembled WGS sequence"/>
</dbReference>
<proteinExistence type="predicted"/>
<evidence type="ECO:0000256" key="2">
    <source>
        <dbReference type="PROSITE-ProRule" id="PRU01161"/>
    </source>
</evidence>
<feature type="active site" description="Proton acceptor" evidence="2">
    <location>
        <position position="321"/>
    </location>
</feature>
<accession>A0A4U7MYZ3</accession>
<feature type="active site" description="Nucleophile" evidence="2">
    <location>
        <position position="138"/>
    </location>
</feature>
<sequence>MAQNLGLSQIKKGLPLKPDGLSLNNCNRLAHFLLMIKSLSPMSRNAMGALALTIAGCAAINQPINKPISAGQSSSSADTSFIPENLDDSVYIGLAFSGGGTRASAFAHGMLTELQATSRSKSNPDGLLKHVRLVTGVSGGSVTAAYYGLRGPKGLSTYRDGYLVKDGEKYMSTSAFNPITLSKGISGGVNSRDTFARFMDETIFHGATYKELLKNRDIQTWINASDIANNAPFLFTPETFDALCSDLSQLPISEAVAASAAVPLVFSPIVLKSHQGCKYTEPDWLVAARHNPESTSAMRAYAQALESYRDPAKVRYVKLLDGAVTDNFGTTGLSVARAKAKNSYGPLTERQAVQIKRMLFLVADAGTQKDYRWTQNIKGPGGLQLAQSIASSATGAATRVGYDVMRLTLRNWHADLIDFRCGLSPDDVVRLRGHSENWDCADVKLFVGDISFADLDADMRRQLNEIPTRLTLPAPQVDLAILAGRESTRRSSEFNGFLKSLKQSASTVSPNARRITPIKN</sequence>
<dbReference type="AlphaFoldDB" id="A0A4U7MYZ3"/>
<dbReference type="EMBL" id="SULI01000018">
    <property type="protein sequence ID" value="TKZ18026.1"/>
    <property type="molecule type" value="Genomic_DNA"/>
</dbReference>
<evidence type="ECO:0000313" key="5">
    <source>
        <dbReference type="Proteomes" id="UP000306575"/>
    </source>
</evidence>
<name>A0A4U7MYZ3_9RHOB</name>
<evidence type="ECO:0000259" key="3">
    <source>
        <dbReference type="PROSITE" id="PS51635"/>
    </source>
</evidence>
<evidence type="ECO:0000256" key="1">
    <source>
        <dbReference type="ARBA" id="ARBA00023098"/>
    </source>
</evidence>
<comment type="caution">
    <text evidence="2">Lacks conserved residue(s) required for the propagation of feature annotation.</text>
</comment>
<keyword evidence="1 2" id="KW-0443">Lipid metabolism</keyword>
<dbReference type="GO" id="GO:0016042">
    <property type="term" value="P:lipid catabolic process"/>
    <property type="evidence" value="ECO:0007669"/>
    <property type="project" value="UniProtKB-UniRule"/>
</dbReference>
<reference evidence="4 5" key="1">
    <citation type="submission" date="2019-04" db="EMBL/GenBank/DDBJ databases">
        <title>Genome sequence of Pelagicola litoralis CL-ES2.</title>
        <authorList>
            <person name="Cao J."/>
        </authorList>
    </citation>
    <scope>NUCLEOTIDE SEQUENCE [LARGE SCALE GENOMIC DNA]</scope>
    <source>
        <strain evidence="4 5">CL-ES2</strain>
    </source>
</reference>
<gene>
    <name evidence="4" type="ORF">FAP39_13195</name>
</gene>
<dbReference type="GO" id="GO:0016787">
    <property type="term" value="F:hydrolase activity"/>
    <property type="evidence" value="ECO:0007669"/>
    <property type="project" value="UniProtKB-UniRule"/>
</dbReference>
<keyword evidence="2" id="KW-0378">Hydrolase</keyword>
<dbReference type="InterPro" id="IPR016035">
    <property type="entry name" value="Acyl_Trfase/lysoPLipase"/>
</dbReference>
<comment type="caution">
    <text evidence="4">The sequence shown here is derived from an EMBL/GenBank/DDBJ whole genome shotgun (WGS) entry which is preliminary data.</text>
</comment>
<dbReference type="OrthoDB" id="9790176at2"/>
<dbReference type="Gene3D" id="3.40.1090.10">
    <property type="entry name" value="Cytosolic phospholipase A2 catalytic domain"/>
    <property type="match status" value="1"/>
</dbReference>
<dbReference type="PROSITE" id="PS51635">
    <property type="entry name" value="PNPLA"/>
    <property type="match status" value="1"/>
</dbReference>
<keyword evidence="2" id="KW-0442">Lipid degradation</keyword>
<feature type="short sequence motif" description="DGA/G" evidence="2">
    <location>
        <begin position="321"/>
        <end position="323"/>
    </location>
</feature>
<feature type="domain" description="PNPLA" evidence="3">
    <location>
        <begin position="94"/>
        <end position="334"/>
    </location>
</feature>
<organism evidence="4 5">
    <name type="scientific">Shimia litoralis</name>
    <dbReference type="NCBI Taxonomy" id="420403"/>
    <lineage>
        <taxon>Bacteria</taxon>
        <taxon>Pseudomonadati</taxon>
        <taxon>Pseudomonadota</taxon>
        <taxon>Alphaproteobacteria</taxon>
        <taxon>Rhodobacterales</taxon>
        <taxon>Roseobacteraceae</taxon>
    </lineage>
</organism>
<evidence type="ECO:0000313" key="4">
    <source>
        <dbReference type="EMBL" id="TKZ18026.1"/>
    </source>
</evidence>
<keyword evidence="5" id="KW-1185">Reference proteome</keyword>
<dbReference type="Pfam" id="PF01734">
    <property type="entry name" value="Patatin"/>
    <property type="match status" value="1"/>
</dbReference>
<dbReference type="InterPro" id="IPR002641">
    <property type="entry name" value="PNPLA_dom"/>
</dbReference>
<feature type="short sequence motif" description="GXSXG" evidence="2">
    <location>
        <begin position="136"/>
        <end position="140"/>
    </location>
</feature>
<dbReference type="SUPFAM" id="SSF52151">
    <property type="entry name" value="FabD/lysophospholipase-like"/>
    <property type="match status" value="1"/>
</dbReference>